<organism evidence="1 2">
    <name type="scientific">Sphingomonas citri</name>
    <dbReference type="NCBI Taxonomy" id="2862499"/>
    <lineage>
        <taxon>Bacteria</taxon>
        <taxon>Pseudomonadati</taxon>
        <taxon>Pseudomonadota</taxon>
        <taxon>Alphaproteobacteria</taxon>
        <taxon>Sphingomonadales</taxon>
        <taxon>Sphingomonadaceae</taxon>
        <taxon>Sphingomonas</taxon>
    </lineage>
</organism>
<keyword evidence="2" id="KW-1185">Reference proteome</keyword>
<gene>
    <name evidence="1" type="ORF">KZ820_17735</name>
</gene>
<dbReference type="SUPFAM" id="SSF53649">
    <property type="entry name" value="Alkaline phosphatase-like"/>
    <property type="match status" value="1"/>
</dbReference>
<dbReference type="EMBL" id="JAHXZN010000008">
    <property type="protein sequence ID" value="MBW6532587.1"/>
    <property type="molecule type" value="Genomic_DNA"/>
</dbReference>
<sequence length="435" mass="48168">MSVLLLELNEINFEQVQRYAARGQLSVLAGLIERHGLCRTTSERRYEELEPWIQWVTAHTGLTLAEHGIYRLGDVDERSPDQIWEVLERQGVRVGAISPMNAVNRCTDAAFFMPDPWTTSKITGERLTRLYPPVAAAVNGNADARITPSTALRLLTGLVSNALPGNYGGYVADVAAAVRGRSWRKAMLLDRLLADVFVREVRTHRPGFASLFLNAGAHIQHHYLFNSAVYEGGLRNPDWYVSPDADPVLDVYSLYDAIVGQIRRAFPQHRLMLATGLHQDPHGQLTMYWRLREHAAFLTAAGVPFARVEPRMSRDFVVFCDDAAQAEAAQQRLSSITSQEGEPLFTVDNRGDSLFVELTWSADIPADFVYRRGNETISGLREAVAFVAIKNGEHNGEGYLVDTGRAAGDAVAFPLTELPAHIASACGARWERAAA</sequence>
<evidence type="ECO:0000313" key="1">
    <source>
        <dbReference type="EMBL" id="MBW6532587.1"/>
    </source>
</evidence>
<dbReference type="InterPro" id="IPR017850">
    <property type="entry name" value="Alkaline_phosphatase_core_sf"/>
</dbReference>
<dbReference type="Gene3D" id="3.40.720.10">
    <property type="entry name" value="Alkaline Phosphatase, subunit A"/>
    <property type="match status" value="1"/>
</dbReference>
<proteinExistence type="predicted"/>
<name>A0ABS7BSX9_9SPHN</name>
<evidence type="ECO:0000313" key="2">
    <source>
        <dbReference type="Proteomes" id="UP000759103"/>
    </source>
</evidence>
<dbReference type="RefSeq" id="WP_219750150.1">
    <property type="nucleotide sequence ID" value="NZ_JAHXZN010000008.1"/>
</dbReference>
<accession>A0ABS7BSX9</accession>
<reference evidence="1 2" key="1">
    <citation type="submission" date="2021-07" db="EMBL/GenBank/DDBJ databases">
        <title>Sphingomonas sp.</title>
        <authorList>
            <person name="Feng G."/>
            <person name="Li J."/>
            <person name="Pan M."/>
        </authorList>
    </citation>
    <scope>NUCLEOTIDE SEQUENCE [LARGE SCALE GENOMIC DNA]</scope>
    <source>
        <strain evidence="1 2">RRHST34</strain>
    </source>
</reference>
<protein>
    <submittedName>
        <fullName evidence="1">Uncharacterized protein</fullName>
    </submittedName>
</protein>
<comment type="caution">
    <text evidence="1">The sequence shown here is derived from an EMBL/GenBank/DDBJ whole genome shotgun (WGS) entry which is preliminary data.</text>
</comment>
<dbReference type="Proteomes" id="UP000759103">
    <property type="component" value="Unassembled WGS sequence"/>
</dbReference>